<gene>
    <name evidence="2" type="primary">pcaC</name>
    <name evidence="2" type="ORF">GCM10017771_67920</name>
</gene>
<dbReference type="AlphaFoldDB" id="A0A918ZEC8"/>
<name>A0A918ZEC8_9ACTN</name>
<reference evidence="2" key="1">
    <citation type="journal article" date="2014" name="Int. J. Syst. Evol. Microbiol.">
        <title>Complete genome sequence of Corynebacterium casei LMG S-19264T (=DSM 44701T), isolated from a smear-ripened cheese.</title>
        <authorList>
            <consortium name="US DOE Joint Genome Institute (JGI-PGF)"/>
            <person name="Walter F."/>
            <person name="Albersmeier A."/>
            <person name="Kalinowski J."/>
            <person name="Ruckert C."/>
        </authorList>
    </citation>
    <scope>NUCLEOTIDE SEQUENCE</scope>
    <source>
        <strain evidence="2">CGMCC 4.7403</strain>
    </source>
</reference>
<comment type="caution">
    <text evidence="2">The sequence shown here is derived from an EMBL/GenBank/DDBJ whole genome shotgun (WGS) entry which is preliminary data.</text>
</comment>
<dbReference type="PANTHER" id="PTHR33570:SF2">
    <property type="entry name" value="CARBOXYMUCONOLACTONE DECARBOXYLASE-LIKE DOMAIN-CONTAINING PROTEIN"/>
    <property type="match status" value="1"/>
</dbReference>
<organism evidence="2 3">
    <name type="scientific">Streptomyces capitiformicae</name>
    <dbReference type="NCBI Taxonomy" id="2014920"/>
    <lineage>
        <taxon>Bacteria</taxon>
        <taxon>Bacillati</taxon>
        <taxon>Actinomycetota</taxon>
        <taxon>Actinomycetes</taxon>
        <taxon>Kitasatosporales</taxon>
        <taxon>Streptomycetaceae</taxon>
        <taxon>Streptomyces</taxon>
    </lineage>
</organism>
<dbReference type="Gene3D" id="1.20.1290.10">
    <property type="entry name" value="AhpD-like"/>
    <property type="match status" value="1"/>
</dbReference>
<evidence type="ECO:0000313" key="2">
    <source>
        <dbReference type="EMBL" id="GHE46991.1"/>
    </source>
</evidence>
<protein>
    <submittedName>
        <fullName evidence="2">4-carboxymuconolactone decarboxylase</fullName>
    </submittedName>
</protein>
<dbReference type="EMBL" id="BNAT01000030">
    <property type="protein sequence ID" value="GHE46991.1"/>
    <property type="molecule type" value="Genomic_DNA"/>
</dbReference>
<dbReference type="Proteomes" id="UP000603227">
    <property type="component" value="Unassembled WGS sequence"/>
</dbReference>
<sequence length="131" mass="14193">MTAHMDTTDRLAAGDAMRRQVLGDEHVNRSRANASPFSRPLQDLVTEYCWGAVWTRPGLEPATRSLLNIGMLTALGKPDELRLHVRGALNNGCAVEQIQEVLLQAAIYCGVPAALEASRAAQQVIAELGDE</sequence>
<evidence type="ECO:0000313" key="3">
    <source>
        <dbReference type="Proteomes" id="UP000603227"/>
    </source>
</evidence>
<reference evidence="2" key="2">
    <citation type="submission" date="2020-09" db="EMBL/GenBank/DDBJ databases">
        <authorList>
            <person name="Sun Q."/>
            <person name="Zhou Y."/>
        </authorList>
    </citation>
    <scope>NUCLEOTIDE SEQUENCE</scope>
    <source>
        <strain evidence="2">CGMCC 4.7403</strain>
    </source>
</reference>
<dbReference type="GO" id="GO:0051920">
    <property type="term" value="F:peroxiredoxin activity"/>
    <property type="evidence" value="ECO:0007669"/>
    <property type="project" value="InterPro"/>
</dbReference>
<evidence type="ECO:0000259" key="1">
    <source>
        <dbReference type="Pfam" id="PF02627"/>
    </source>
</evidence>
<proteinExistence type="predicted"/>
<feature type="domain" description="Carboxymuconolactone decarboxylase-like" evidence="1">
    <location>
        <begin position="41"/>
        <end position="122"/>
    </location>
</feature>
<dbReference type="SUPFAM" id="SSF69118">
    <property type="entry name" value="AhpD-like"/>
    <property type="match status" value="1"/>
</dbReference>
<dbReference type="InterPro" id="IPR029032">
    <property type="entry name" value="AhpD-like"/>
</dbReference>
<dbReference type="InterPro" id="IPR052512">
    <property type="entry name" value="4CMD/NDH-1_regulator"/>
</dbReference>
<dbReference type="InterPro" id="IPR003779">
    <property type="entry name" value="CMD-like"/>
</dbReference>
<dbReference type="Pfam" id="PF02627">
    <property type="entry name" value="CMD"/>
    <property type="match status" value="1"/>
</dbReference>
<accession>A0A918ZEC8</accession>
<dbReference type="PANTHER" id="PTHR33570">
    <property type="entry name" value="4-CARBOXYMUCONOLACTONE DECARBOXYLASE FAMILY PROTEIN"/>
    <property type="match status" value="1"/>
</dbReference>
<keyword evidence="3" id="KW-1185">Reference proteome</keyword>